<reference evidence="1" key="1">
    <citation type="submission" date="2018-05" db="EMBL/GenBank/DDBJ databases">
        <authorList>
            <person name="Lanie J.A."/>
            <person name="Ng W.-L."/>
            <person name="Kazmierczak K.M."/>
            <person name="Andrzejewski T.M."/>
            <person name="Davidsen T.M."/>
            <person name="Wayne K.J."/>
            <person name="Tettelin H."/>
            <person name="Glass J.I."/>
            <person name="Rusch D."/>
            <person name="Podicherti R."/>
            <person name="Tsui H.-C.T."/>
            <person name="Winkler M.E."/>
        </authorList>
    </citation>
    <scope>NUCLEOTIDE SEQUENCE</scope>
</reference>
<evidence type="ECO:0000313" key="1">
    <source>
        <dbReference type="EMBL" id="SVB92729.1"/>
    </source>
</evidence>
<accession>A0A382I070</accession>
<dbReference type="AlphaFoldDB" id="A0A382I070"/>
<sequence>MRYFIVTLVVSLCWLHQDWFVWPILAELNYQENFLSWIVAEEHEVKFGIPAGLGYQL</sequence>
<name>A0A382I070_9ZZZZ</name>
<organism evidence="1">
    <name type="scientific">marine metagenome</name>
    <dbReference type="NCBI Taxonomy" id="408172"/>
    <lineage>
        <taxon>unclassified sequences</taxon>
        <taxon>metagenomes</taxon>
        <taxon>ecological metagenomes</taxon>
    </lineage>
</organism>
<proteinExistence type="predicted"/>
<gene>
    <name evidence="1" type="ORF">METZ01_LOCUS245583</name>
</gene>
<protein>
    <submittedName>
        <fullName evidence="1">Uncharacterized protein</fullName>
    </submittedName>
</protein>
<feature type="non-terminal residue" evidence="1">
    <location>
        <position position="57"/>
    </location>
</feature>
<dbReference type="EMBL" id="UINC01064243">
    <property type="protein sequence ID" value="SVB92729.1"/>
    <property type="molecule type" value="Genomic_DNA"/>
</dbReference>